<dbReference type="RefSeq" id="WP_211801585.1">
    <property type="nucleotide sequence ID" value="NZ_JAGSCS010000012.1"/>
</dbReference>
<comment type="subunit">
    <text evidence="10">Forms a ring-shaped head-to-tail homodimer around DNA.</text>
</comment>
<comment type="similarity">
    <text evidence="2 10">Belongs to the beta sliding clamp family.</text>
</comment>
<keyword evidence="8 10" id="KW-0239">DNA-directed DNA polymerase</keyword>
<dbReference type="InterPro" id="IPR046938">
    <property type="entry name" value="DNA_clamp_sf"/>
</dbReference>
<gene>
    <name evidence="14" type="ORF">KCG48_09315</name>
</gene>
<keyword evidence="7 10" id="KW-0235">DNA replication</keyword>
<dbReference type="SMART" id="SM00480">
    <property type="entry name" value="POL3Bc"/>
    <property type="match status" value="1"/>
</dbReference>
<proteinExistence type="inferred from homology"/>
<feature type="domain" description="DNA polymerase III beta sliding clamp N-terminal" evidence="11">
    <location>
        <begin position="1"/>
        <end position="119"/>
    </location>
</feature>
<dbReference type="Pfam" id="PF00712">
    <property type="entry name" value="DNA_pol3_beta"/>
    <property type="match status" value="1"/>
</dbReference>
<evidence type="ECO:0000313" key="15">
    <source>
        <dbReference type="Proteomes" id="UP000675379"/>
    </source>
</evidence>
<dbReference type="InterPro" id="IPR022634">
    <property type="entry name" value="DNA_polIII_beta_N"/>
</dbReference>
<dbReference type="GO" id="GO:0005737">
    <property type="term" value="C:cytoplasm"/>
    <property type="evidence" value="ECO:0007669"/>
    <property type="project" value="UniProtKB-SubCell"/>
</dbReference>
<dbReference type="InterPro" id="IPR022635">
    <property type="entry name" value="DNA_polIII_beta_C"/>
</dbReference>
<dbReference type="GO" id="GO:0008408">
    <property type="term" value="F:3'-5' exonuclease activity"/>
    <property type="evidence" value="ECO:0007669"/>
    <property type="project" value="InterPro"/>
</dbReference>
<dbReference type="GO" id="GO:0003887">
    <property type="term" value="F:DNA-directed DNA polymerase activity"/>
    <property type="evidence" value="ECO:0007669"/>
    <property type="project" value="UniProtKB-UniRule"/>
</dbReference>
<dbReference type="NCBIfam" id="TIGR00663">
    <property type="entry name" value="dnan"/>
    <property type="match status" value="1"/>
</dbReference>
<dbReference type="SUPFAM" id="SSF55979">
    <property type="entry name" value="DNA clamp"/>
    <property type="match status" value="3"/>
</dbReference>
<keyword evidence="4 10" id="KW-0963">Cytoplasm</keyword>
<evidence type="ECO:0000256" key="3">
    <source>
        <dbReference type="ARBA" id="ARBA00021035"/>
    </source>
</evidence>
<evidence type="ECO:0000256" key="6">
    <source>
        <dbReference type="ARBA" id="ARBA00022695"/>
    </source>
</evidence>
<dbReference type="Proteomes" id="UP000675379">
    <property type="component" value="Unassembled WGS sequence"/>
</dbReference>
<dbReference type="Gene3D" id="3.70.10.10">
    <property type="match status" value="1"/>
</dbReference>
<reference evidence="14" key="1">
    <citation type="submission" date="2021-04" db="EMBL/GenBank/DDBJ databases">
        <title>Proteiniclasticum sedimins sp. nov., an obligate anaerobic bacterium isolated from anaerobic sludge.</title>
        <authorList>
            <person name="Liu J."/>
        </authorList>
    </citation>
    <scope>NUCLEOTIDE SEQUENCE</scope>
    <source>
        <strain evidence="14">BAD-10</strain>
    </source>
</reference>
<keyword evidence="5 10" id="KW-0808">Transferase</keyword>
<evidence type="ECO:0000259" key="12">
    <source>
        <dbReference type="Pfam" id="PF02767"/>
    </source>
</evidence>
<feature type="domain" description="DNA polymerase III beta sliding clamp central" evidence="12">
    <location>
        <begin position="129"/>
        <end position="239"/>
    </location>
</feature>
<protein>
    <recommendedName>
        <fullName evidence="3 10">Beta sliding clamp</fullName>
    </recommendedName>
</protein>
<evidence type="ECO:0000256" key="5">
    <source>
        <dbReference type="ARBA" id="ARBA00022679"/>
    </source>
</evidence>
<keyword evidence="15" id="KW-1185">Reference proteome</keyword>
<comment type="subcellular location">
    <subcellularLocation>
        <location evidence="1 10">Cytoplasm</location>
    </subcellularLocation>
</comment>
<dbReference type="CDD" id="cd00140">
    <property type="entry name" value="beta_clamp"/>
    <property type="match status" value="1"/>
</dbReference>
<dbReference type="Pfam" id="PF02767">
    <property type="entry name" value="DNA_pol3_beta_2"/>
    <property type="match status" value="1"/>
</dbReference>
<dbReference type="GO" id="GO:0009360">
    <property type="term" value="C:DNA polymerase III complex"/>
    <property type="evidence" value="ECO:0007669"/>
    <property type="project" value="InterPro"/>
</dbReference>
<comment type="caution">
    <text evidence="14">The sequence shown here is derived from an EMBL/GenBank/DDBJ whole genome shotgun (WGS) entry which is preliminary data.</text>
</comment>
<name>A0A941HRF3_9CLOT</name>
<dbReference type="Gene3D" id="3.10.150.10">
    <property type="entry name" value="DNA Polymerase III, subunit A, domain 2"/>
    <property type="match status" value="1"/>
</dbReference>
<evidence type="ECO:0000256" key="1">
    <source>
        <dbReference type="ARBA" id="ARBA00004496"/>
    </source>
</evidence>
<dbReference type="GO" id="GO:0003677">
    <property type="term" value="F:DNA binding"/>
    <property type="evidence" value="ECO:0007669"/>
    <property type="project" value="UniProtKB-UniRule"/>
</dbReference>
<evidence type="ECO:0000256" key="10">
    <source>
        <dbReference type="PIRNR" id="PIRNR000804"/>
    </source>
</evidence>
<evidence type="ECO:0000256" key="2">
    <source>
        <dbReference type="ARBA" id="ARBA00010752"/>
    </source>
</evidence>
<dbReference type="PANTHER" id="PTHR30478:SF0">
    <property type="entry name" value="BETA SLIDING CLAMP"/>
    <property type="match status" value="1"/>
</dbReference>
<keyword evidence="6 10" id="KW-0548">Nucleotidyltransferase</keyword>
<dbReference type="InterPro" id="IPR022637">
    <property type="entry name" value="DNA_polIII_beta_cen"/>
</dbReference>
<sequence>MHFRCEKRDLVEGVSTVQKAILGKSPMAVLEGIYIETGRNEIIMRGSDIDLSIETLIPTTVLEEGRIVIDSKLFGEIIRKLPDSTIELATMDNNTVLISCENSEFNLLYLNAEEFPMLPDIGRQERIAIKEHVFKNLIRATSFAVAQDETRPILMGVLFEVKNKVLNMVALDGFRLALKSEYLETNDDVSVVIPGKTLNEVAKIISDSDEDLFISFNDNHILFEVKNTKVVSRLLSGNFIKYESIIPADHKLSFKVKRTVFAQSIERASLMAKDGSSRLIKLNIENDKVVITSNSQFGKVREEVDVTMDGDALEIAFNANYLLDTLKIMDEEEVIVEMTSSVSPTILRNSVTDNCKYMVLPVRLAR</sequence>
<accession>A0A941HRF3</accession>
<dbReference type="GO" id="GO:0006271">
    <property type="term" value="P:DNA strand elongation involved in DNA replication"/>
    <property type="evidence" value="ECO:0007669"/>
    <property type="project" value="TreeGrafter"/>
</dbReference>
<keyword evidence="9" id="KW-0238">DNA-binding</keyword>
<dbReference type="InterPro" id="IPR001001">
    <property type="entry name" value="DNA_polIII_beta"/>
</dbReference>
<dbReference type="AlphaFoldDB" id="A0A941HRF3"/>
<evidence type="ECO:0000256" key="8">
    <source>
        <dbReference type="ARBA" id="ARBA00022932"/>
    </source>
</evidence>
<feature type="domain" description="DNA polymerase III beta sliding clamp C-terminal" evidence="13">
    <location>
        <begin position="244"/>
        <end position="363"/>
    </location>
</feature>
<evidence type="ECO:0000256" key="7">
    <source>
        <dbReference type="ARBA" id="ARBA00022705"/>
    </source>
</evidence>
<evidence type="ECO:0000256" key="4">
    <source>
        <dbReference type="ARBA" id="ARBA00022490"/>
    </source>
</evidence>
<dbReference type="EMBL" id="JAGSCS010000012">
    <property type="protein sequence ID" value="MBR0576538.1"/>
    <property type="molecule type" value="Genomic_DNA"/>
</dbReference>
<dbReference type="PANTHER" id="PTHR30478">
    <property type="entry name" value="DNA POLYMERASE III SUBUNIT BETA"/>
    <property type="match status" value="1"/>
</dbReference>
<dbReference type="Pfam" id="PF02768">
    <property type="entry name" value="DNA_pol3_beta_3"/>
    <property type="match status" value="1"/>
</dbReference>
<comment type="function">
    <text evidence="10">Confers DNA tethering and processivity to DNA polymerases and other proteins. Acts as a clamp, forming a ring around DNA (a reaction catalyzed by the clamp-loading complex) which diffuses in an ATP-independent manner freely and bidirectionally along dsDNA. Initially characterized for its ability to contact the catalytic subunit of DNA polymerase III (Pol III), a complex, multichain enzyme responsible for most of the replicative synthesis in bacteria; Pol III exhibits 3'-5' exonuclease proofreading activity. The beta chain is required for initiation of replication as well as for processivity of DNA replication.</text>
</comment>
<evidence type="ECO:0000256" key="9">
    <source>
        <dbReference type="ARBA" id="ARBA00023125"/>
    </source>
</evidence>
<evidence type="ECO:0000259" key="13">
    <source>
        <dbReference type="Pfam" id="PF02768"/>
    </source>
</evidence>
<organism evidence="14 15">
    <name type="scientific">Proteiniclasticum sediminis</name>
    <dbReference type="NCBI Taxonomy" id="2804028"/>
    <lineage>
        <taxon>Bacteria</taxon>
        <taxon>Bacillati</taxon>
        <taxon>Bacillota</taxon>
        <taxon>Clostridia</taxon>
        <taxon>Eubacteriales</taxon>
        <taxon>Clostridiaceae</taxon>
        <taxon>Proteiniclasticum</taxon>
    </lineage>
</organism>
<evidence type="ECO:0000259" key="11">
    <source>
        <dbReference type="Pfam" id="PF00712"/>
    </source>
</evidence>
<dbReference type="PIRSF" id="PIRSF000804">
    <property type="entry name" value="DNA_pol_III_b"/>
    <property type="match status" value="1"/>
</dbReference>
<evidence type="ECO:0000313" key="14">
    <source>
        <dbReference type="EMBL" id="MBR0576538.1"/>
    </source>
</evidence>